<evidence type="ECO:0000256" key="2">
    <source>
        <dbReference type="SAM" id="Phobius"/>
    </source>
</evidence>
<name>A0A9K3GGA5_9EUKA</name>
<feature type="transmembrane region" description="Helical" evidence="2">
    <location>
        <begin position="688"/>
        <end position="709"/>
    </location>
</feature>
<feature type="region of interest" description="Disordered" evidence="1">
    <location>
        <begin position="854"/>
        <end position="879"/>
    </location>
</feature>
<proteinExistence type="predicted"/>
<protein>
    <submittedName>
        <fullName evidence="4">Uncharacterized protein</fullName>
    </submittedName>
</protein>
<feature type="transmembrane region" description="Helical" evidence="2">
    <location>
        <begin position="115"/>
        <end position="135"/>
    </location>
</feature>
<dbReference type="EMBL" id="BDIP01000509">
    <property type="protein sequence ID" value="GIQ81838.1"/>
    <property type="molecule type" value="Genomic_DNA"/>
</dbReference>
<dbReference type="AlphaFoldDB" id="A0A9K3GGA5"/>
<feature type="signal peptide" evidence="3">
    <location>
        <begin position="1"/>
        <end position="20"/>
    </location>
</feature>
<accession>A0A9K3GGA5</accession>
<keyword evidence="2" id="KW-0812">Transmembrane</keyword>
<dbReference type="PROSITE" id="PS51257">
    <property type="entry name" value="PROKAR_LIPOPROTEIN"/>
    <property type="match status" value="1"/>
</dbReference>
<keyword evidence="2" id="KW-0472">Membrane</keyword>
<keyword evidence="2" id="KW-1133">Transmembrane helix</keyword>
<keyword evidence="5" id="KW-1185">Reference proteome</keyword>
<keyword evidence="3" id="KW-0732">Signal</keyword>
<reference evidence="4 5" key="1">
    <citation type="journal article" date="2018" name="PLoS ONE">
        <title>The draft genome of Kipferlia bialata reveals reductive genome evolution in fornicate parasites.</title>
        <authorList>
            <person name="Tanifuji G."/>
            <person name="Takabayashi S."/>
            <person name="Kume K."/>
            <person name="Takagi M."/>
            <person name="Nakayama T."/>
            <person name="Kamikawa R."/>
            <person name="Inagaki Y."/>
            <person name="Hashimoto T."/>
        </authorList>
    </citation>
    <scope>NUCLEOTIDE SEQUENCE [LARGE SCALE GENOMIC DNA]</scope>
    <source>
        <strain evidence="4">NY0173</strain>
    </source>
</reference>
<comment type="caution">
    <text evidence="4">The sequence shown here is derived from an EMBL/GenBank/DDBJ whole genome shotgun (WGS) entry which is preliminary data.</text>
</comment>
<evidence type="ECO:0000256" key="3">
    <source>
        <dbReference type="SAM" id="SignalP"/>
    </source>
</evidence>
<dbReference type="Proteomes" id="UP000265618">
    <property type="component" value="Unassembled WGS sequence"/>
</dbReference>
<feature type="compositionally biased region" description="Low complexity" evidence="1">
    <location>
        <begin position="859"/>
        <end position="870"/>
    </location>
</feature>
<evidence type="ECO:0000313" key="4">
    <source>
        <dbReference type="EMBL" id="GIQ81838.1"/>
    </source>
</evidence>
<feature type="region of interest" description="Disordered" evidence="1">
    <location>
        <begin position="719"/>
        <end position="832"/>
    </location>
</feature>
<feature type="chain" id="PRO_5039935281" evidence="3">
    <location>
        <begin position="21"/>
        <end position="896"/>
    </location>
</feature>
<feature type="compositionally biased region" description="Basic and acidic residues" evidence="1">
    <location>
        <begin position="823"/>
        <end position="832"/>
    </location>
</feature>
<evidence type="ECO:0000313" key="5">
    <source>
        <dbReference type="Proteomes" id="UP000265618"/>
    </source>
</evidence>
<organism evidence="4 5">
    <name type="scientific">Kipferlia bialata</name>
    <dbReference type="NCBI Taxonomy" id="797122"/>
    <lineage>
        <taxon>Eukaryota</taxon>
        <taxon>Metamonada</taxon>
        <taxon>Carpediemonas-like organisms</taxon>
        <taxon>Kipferlia</taxon>
    </lineage>
</organism>
<feature type="transmembrane region" description="Helical" evidence="2">
    <location>
        <begin position="196"/>
        <end position="222"/>
    </location>
</feature>
<evidence type="ECO:0000256" key="1">
    <source>
        <dbReference type="SAM" id="MobiDB-lite"/>
    </source>
</evidence>
<gene>
    <name evidence="4" type="ORF">KIPB_002867</name>
</gene>
<sequence>MRPVALALLVLLVIYIGSSACTPAEVHSQGLSFTCPASDPPSFLSSDAEYVCPPGTEGGFPLEWLAPINEDEYPVPFEHNQEMVILNSIIPSKKDRFSVYLNSLYPDKQQDTLSIYRWSWSGPIIALIVIVLFMFQLPTVARSIRHGDVDKRTERFACLDMTGRFGIDVRTLRSPTSDTFESKGHKYVAVYKRKTAVGGLVTCCFLLTFFALVLSVEMLVLATPSPNLPNDIVGDLYPDCLLQREVTTTPLSGLSAGTSAVLNQWTLEHDNLYVTEVVGGDWGTVCLDRSLLEGLSFGDVLQVVYAASSGLLPPSLQSPSPTPIDTLREAGAIGLTTDNCTLLGSKLDCSEAFTNDALYDSLHGPVMAYGCYQDALGVFHHLTLMTMALHPSIPQGDAPEYSMRWAPTDEYPRFGTHAAGIKQHVLPPGYNRVGGGPVDAITSPFRSLFEADMDELVVCGWMHPLHYTKYNPLDDPRLQECFSEDGTIKHSVHSLFGAPQRENVAFTYAWDDARLTSCGVGPYPAVTPHQRSLMGCELVCVDGDTCYYQGGLCSFFVVGLTLAPDGGSGALTPDQLDEILPYVEIAQPDGVLCPDNQSFHVLSEIGYARGGAGRWEPLSTTEGAENAPFEHYATSYNTLSYVEASICQGGTEVTPDRPLSVSVVRQFSTEAVVVDFVMPGLWDVVKSYILLIISFLAFHAIIMAILRTLMRKRIVRHHKGKADKHADLPPRAPPSSSHFEESHSETGSRYSLPRAHGSHREREESETGTNRGSRRASLSAAPIHTIRASRREGSETGGSRRGSLSLVPPNPHTGSRRSVSHSHFREDSDREEQSVSLVDMMSENHETHVEVLCTPYPTPTTKTIHRTGTTGDDSEWSTSAEERQPLLMFGDPHIGV</sequence>